<feature type="signal peptide" evidence="1">
    <location>
        <begin position="1"/>
        <end position="18"/>
    </location>
</feature>
<dbReference type="Proteomes" id="UP000075883">
    <property type="component" value="Unassembled WGS sequence"/>
</dbReference>
<dbReference type="VEuPathDB" id="VectorBase:ACUA027662"/>
<sequence length="318" mass="33401">MKSVVVLLLVVLAVSCHGTTTDREDIAGSKDTALATFLQPLEAKLRDNQIFPERRSRELSYFGNGYSYNPYAGHHNPLYTPYSQQGVYSPYNTPGYGLGTLNGYGGGVAGFGGFGGAGNGAFFGAGAGGYPGSQLGYSGFGQGSGAYPYGGVGGWNVGQSPYAGYGTQLGGYYNRESVLRRHYSSPAMKTLCSLLVLAMVGWAVAYPAEQQEPSSRPEPVVQLVPVEESSRPVPEALETEGQRSKRHLGFGGIGIGVGFVGGGFGGYPGGYGYGGGFHPGYGYGGGFHPGYGYGGYRRYGYRYGGYGYGGGFGNPYYF</sequence>
<organism evidence="2 3">
    <name type="scientific">Anopheles culicifacies</name>
    <dbReference type="NCBI Taxonomy" id="139723"/>
    <lineage>
        <taxon>Eukaryota</taxon>
        <taxon>Metazoa</taxon>
        <taxon>Ecdysozoa</taxon>
        <taxon>Arthropoda</taxon>
        <taxon>Hexapoda</taxon>
        <taxon>Insecta</taxon>
        <taxon>Pterygota</taxon>
        <taxon>Neoptera</taxon>
        <taxon>Endopterygota</taxon>
        <taxon>Diptera</taxon>
        <taxon>Nematocera</taxon>
        <taxon>Culicoidea</taxon>
        <taxon>Culicidae</taxon>
        <taxon>Anophelinae</taxon>
        <taxon>Anopheles</taxon>
        <taxon>culicifacies species complex</taxon>
    </lineage>
</organism>
<feature type="chain" id="PRO_5008129001" evidence="1">
    <location>
        <begin position="19"/>
        <end position="318"/>
    </location>
</feature>
<proteinExistence type="predicted"/>
<evidence type="ECO:0000313" key="3">
    <source>
        <dbReference type="Proteomes" id="UP000075883"/>
    </source>
</evidence>
<dbReference type="STRING" id="139723.A0A182MW25"/>
<reference evidence="3" key="1">
    <citation type="submission" date="2013-09" db="EMBL/GenBank/DDBJ databases">
        <title>The Genome Sequence of Anopheles culicifacies species A.</title>
        <authorList>
            <consortium name="The Broad Institute Genomics Platform"/>
            <person name="Neafsey D.E."/>
            <person name="Besansky N."/>
            <person name="Howell P."/>
            <person name="Walton C."/>
            <person name="Young S.K."/>
            <person name="Zeng Q."/>
            <person name="Gargeya S."/>
            <person name="Fitzgerald M."/>
            <person name="Haas B."/>
            <person name="Abouelleil A."/>
            <person name="Allen A.W."/>
            <person name="Alvarado L."/>
            <person name="Arachchi H.M."/>
            <person name="Berlin A.M."/>
            <person name="Chapman S.B."/>
            <person name="Gainer-Dewar J."/>
            <person name="Goldberg J."/>
            <person name="Griggs A."/>
            <person name="Gujja S."/>
            <person name="Hansen M."/>
            <person name="Howarth C."/>
            <person name="Imamovic A."/>
            <person name="Ireland A."/>
            <person name="Larimer J."/>
            <person name="McCowan C."/>
            <person name="Murphy C."/>
            <person name="Pearson M."/>
            <person name="Poon T.W."/>
            <person name="Priest M."/>
            <person name="Roberts A."/>
            <person name="Saif S."/>
            <person name="Shea T."/>
            <person name="Sisk P."/>
            <person name="Sykes S."/>
            <person name="Wortman J."/>
            <person name="Nusbaum C."/>
            <person name="Birren B."/>
        </authorList>
    </citation>
    <scope>NUCLEOTIDE SEQUENCE [LARGE SCALE GENOMIC DNA]</scope>
    <source>
        <strain evidence="3">A-37</strain>
    </source>
</reference>
<evidence type="ECO:0000313" key="2">
    <source>
        <dbReference type="EnsemblMetazoa" id="ACUA027662-PA"/>
    </source>
</evidence>
<protein>
    <submittedName>
        <fullName evidence="2">Uncharacterized protein</fullName>
    </submittedName>
</protein>
<dbReference type="PROSITE" id="PS51257">
    <property type="entry name" value="PROKAR_LIPOPROTEIN"/>
    <property type="match status" value="1"/>
</dbReference>
<dbReference type="AlphaFoldDB" id="A0A182MW25"/>
<evidence type="ECO:0000256" key="1">
    <source>
        <dbReference type="SAM" id="SignalP"/>
    </source>
</evidence>
<dbReference type="EnsemblMetazoa" id="ACUA027662-RA">
    <property type="protein sequence ID" value="ACUA027662-PA"/>
    <property type="gene ID" value="ACUA027662"/>
</dbReference>
<dbReference type="EMBL" id="AXCM01009822">
    <property type="status" value="NOT_ANNOTATED_CDS"/>
    <property type="molecule type" value="Genomic_DNA"/>
</dbReference>
<name>A0A182MW25_9DIPT</name>
<reference evidence="2" key="2">
    <citation type="submission" date="2020-05" db="UniProtKB">
        <authorList>
            <consortium name="EnsemblMetazoa"/>
        </authorList>
    </citation>
    <scope>IDENTIFICATION</scope>
    <source>
        <strain evidence="2">A-37</strain>
    </source>
</reference>
<keyword evidence="3" id="KW-1185">Reference proteome</keyword>
<accession>A0A182MW25</accession>
<keyword evidence="1" id="KW-0732">Signal</keyword>